<dbReference type="OrthoDB" id="9838863at2"/>
<evidence type="ECO:0000313" key="1">
    <source>
        <dbReference type="EMBL" id="SEW49826.1"/>
    </source>
</evidence>
<dbReference type="Proteomes" id="UP000199310">
    <property type="component" value="Unassembled WGS sequence"/>
</dbReference>
<accession>A0A1I0S5C0</accession>
<name>A0A1I0S5C0_9BACT</name>
<protein>
    <submittedName>
        <fullName evidence="1">Uncharacterized protein</fullName>
    </submittedName>
</protein>
<gene>
    <name evidence="1" type="ORF">SAMN04488122_3595</name>
</gene>
<organism evidence="1 2">
    <name type="scientific">Chitinophaga arvensicola</name>
    <dbReference type="NCBI Taxonomy" id="29529"/>
    <lineage>
        <taxon>Bacteria</taxon>
        <taxon>Pseudomonadati</taxon>
        <taxon>Bacteroidota</taxon>
        <taxon>Chitinophagia</taxon>
        <taxon>Chitinophagales</taxon>
        <taxon>Chitinophagaceae</taxon>
        <taxon>Chitinophaga</taxon>
    </lineage>
</organism>
<proteinExistence type="predicted"/>
<dbReference type="RefSeq" id="WP_089897017.1">
    <property type="nucleotide sequence ID" value="NZ_FOJG01000002.1"/>
</dbReference>
<evidence type="ECO:0000313" key="2">
    <source>
        <dbReference type="Proteomes" id="UP000199310"/>
    </source>
</evidence>
<keyword evidence="2" id="KW-1185">Reference proteome</keyword>
<dbReference type="STRING" id="29529.SAMN04488122_3595"/>
<reference evidence="2" key="1">
    <citation type="submission" date="2016-10" db="EMBL/GenBank/DDBJ databases">
        <authorList>
            <person name="Varghese N."/>
            <person name="Submissions S."/>
        </authorList>
    </citation>
    <scope>NUCLEOTIDE SEQUENCE [LARGE SCALE GENOMIC DNA]</scope>
    <source>
        <strain evidence="2">DSM 3695</strain>
    </source>
</reference>
<dbReference type="AlphaFoldDB" id="A0A1I0S5C0"/>
<sequence>MLRLVSVTDEPINSRAEGISMIYAGMLKKHELTFYRHIHIIHTREKDQNLIIGEGKHIVNVKFSYDPGKEFSSKDDEYLQLTMIEIIHQALLMLATQDEHLDIAILYAIKAELIRTPLDFRVKYKTFTHPKDKTFLANVIVHPLTRYFNIYLELEKNDTIITSLLIYKGINVPTYFPDYFSKGKWLKNEFILSGSCTDMDIHLSFNDYTLTYVSTSGMEGSAPKFELMKAEAYRKKALEEYLHTLNPAIVAVLKSSEN</sequence>
<dbReference type="EMBL" id="FOJG01000002">
    <property type="protein sequence ID" value="SEW49826.1"/>
    <property type="molecule type" value="Genomic_DNA"/>
</dbReference>